<proteinExistence type="predicted"/>
<keyword evidence="1" id="KW-0472">Membrane</keyword>
<dbReference type="EMBL" id="CAJZBQ010000003">
    <property type="protein sequence ID" value="CAG9311088.1"/>
    <property type="molecule type" value="Genomic_DNA"/>
</dbReference>
<gene>
    <name evidence="2" type="ORF">BSTOLATCC_MIC2790</name>
</gene>
<organism evidence="2 3">
    <name type="scientific">Blepharisma stoltei</name>
    <dbReference type="NCBI Taxonomy" id="1481888"/>
    <lineage>
        <taxon>Eukaryota</taxon>
        <taxon>Sar</taxon>
        <taxon>Alveolata</taxon>
        <taxon>Ciliophora</taxon>
        <taxon>Postciliodesmatophora</taxon>
        <taxon>Heterotrichea</taxon>
        <taxon>Heterotrichida</taxon>
        <taxon>Blepharismidae</taxon>
        <taxon>Blepharisma</taxon>
    </lineage>
</organism>
<dbReference type="Proteomes" id="UP001162131">
    <property type="component" value="Unassembled WGS sequence"/>
</dbReference>
<dbReference type="AlphaFoldDB" id="A0AAU9I6W4"/>
<comment type="caution">
    <text evidence="2">The sequence shown here is derived from an EMBL/GenBank/DDBJ whole genome shotgun (WGS) entry which is preliminary data.</text>
</comment>
<evidence type="ECO:0000256" key="1">
    <source>
        <dbReference type="SAM" id="Phobius"/>
    </source>
</evidence>
<reference evidence="2" key="1">
    <citation type="submission" date="2021-09" db="EMBL/GenBank/DDBJ databases">
        <authorList>
            <consortium name="AG Swart"/>
            <person name="Singh M."/>
            <person name="Singh A."/>
            <person name="Seah K."/>
            <person name="Emmerich C."/>
        </authorList>
    </citation>
    <scope>NUCLEOTIDE SEQUENCE</scope>
    <source>
        <strain evidence="2">ATCC30299</strain>
    </source>
</reference>
<sequence>MQNNFSCLRNAIIKFILVLFSLMALVLLIKLFRINNSDLEFSIKFFKDNFKKCQNFHQAVSYKIIPIFTAIYSSII</sequence>
<protein>
    <submittedName>
        <fullName evidence="2">Uncharacterized protein</fullName>
    </submittedName>
</protein>
<keyword evidence="1" id="KW-1133">Transmembrane helix</keyword>
<keyword evidence="3" id="KW-1185">Reference proteome</keyword>
<name>A0AAU9I6W4_9CILI</name>
<evidence type="ECO:0000313" key="2">
    <source>
        <dbReference type="EMBL" id="CAG9311088.1"/>
    </source>
</evidence>
<evidence type="ECO:0000313" key="3">
    <source>
        <dbReference type="Proteomes" id="UP001162131"/>
    </source>
</evidence>
<feature type="transmembrane region" description="Helical" evidence="1">
    <location>
        <begin position="12"/>
        <end position="32"/>
    </location>
</feature>
<keyword evidence="1" id="KW-0812">Transmembrane</keyword>
<accession>A0AAU9I6W4</accession>